<keyword evidence="10" id="KW-1185">Reference proteome</keyword>
<evidence type="ECO:0000259" key="8">
    <source>
        <dbReference type="PROSITE" id="PS51007"/>
    </source>
</evidence>
<dbReference type="InterPro" id="IPR009056">
    <property type="entry name" value="Cyt_c-like_dom"/>
</dbReference>
<evidence type="ECO:0000256" key="2">
    <source>
        <dbReference type="ARBA" id="ARBA00022617"/>
    </source>
</evidence>
<feature type="domain" description="Cytochrome c" evidence="8">
    <location>
        <begin position="24"/>
        <end position="139"/>
    </location>
</feature>
<keyword evidence="1" id="KW-0813">Transport</keyword>
<dbReference type="Gene3D" id="1.10.760.10">
    <property type="entry name" value="Cytochrome c-like domain"/>
    <property type="match status" value="1"/>
</dbReference>
<reference evidence="9" key="1">
    <citation type="journal article" date="2014" name="Int. J. Syst. Evol. Microbiol.">
        <title>Complete genome sequence of Corynebacterium casei LMG S-19264T (=DSM 44701T), isolated from a smear-ripened cheese.</title>
        <authorList>
            <consortium name="US DOE Joint Genome Institute (JGI-PGF)"/>
            <person name="Walter F."/>
            <person name="Albersmeier A."/>
            <person name="Kalinowski J."/>
            <person name="Ruckert C."/>
        </authorList>
    </citation>
    <scope>NUCLEOTIDE SEQUENCE</scope>
    <source>
        <strain evidence="9">CGMCC 1.15762</strain>
    </source>
</reference>
<dbReference type="GO" id="GO:0046872">
    <property type="term" value="F:metal ion binding"/>
    <property type="evidence" value="ECO:0007669"/>
    <property type="project" value="UniProtKB-KW"/>
</dbReference>
<evidence type="ECO:0000313" key="9">
    <source>
        <dbReference type="EMBL" id="GGG78803.1"/>
    </source>
</evidence>
<dbReference type="InterPro" id="IPR036909">
    <property type="entry name" value="Cyt_c-like_dom_sf"/>
</dbReference>
<evidence type="ECO:0000256" key="7">
    <source>
        <dbReference type="SAM" id="SignalP"/>
    </source>
</evidence>
<dbReference type="PROSITE" id="PS51007">
    <property type="entry name" value="CYTC"/>
    <property type="match status" value="1"/>
</dbReference>
<sequence>MIAKIALVLAAMTAAGAAQAEDPLSDTEGYDVFKKRCRACHTVAADDGTVLFKGGRTGPNLYGVIGRTAGSEEDYRYRDDIVAAGEQGLVWDEESFVAYVQDPTGFLKEYLDDSGARSGMTFKLRDGGVAVYEYLRDVSADAAG</sequence>
<accession>A0A8J2ZLL2</accession>
<feature type="signal peptide" evidence="7">
    <location>
        <begin position="1"/>
        <end position="20"/>
    </location>
</feature>
<feature type="chain" id="PRO_5035166684" evidence="7">
    <location>
        <begin position="21"/>
        <end position="144"/>
    </location>
</feature>
<keyword evidence="2 6" id="KW-0349">Heme</keyword>
<dbReference type="EMBL" id="BMJV01000006">
    <property type="protein sequence ID" value="GGG78803.1"/>
    <property type="molecule type" value="Genomic_DNA"/>
</dbReference>
<evidence type="ECO:0000256" key="3">
    <source>
        <dbReference type="ARBA" id="ARBA00022723"/>
    </source>
</evidence>
<evidence type="ECO:0000256" key="5">
    <source>
        <dbReference type="ARBA" id="ARBA00023004"/>
    </source>
</evidence>
<proteinExistence type="predicted"/>
<evidence type="ECO:0000256" key="1">
    <source>
        <dbReference type="ARBA" id="ARBA00022448"/>
    </source>
</evidence>
<keyword evidence="5 6" id="KW-0408">Iron</keyword>
<name>A0A8J2ZLL2_9RHOB</name>
<dbReference type="Proteomes" id="UP000617145">
    <property type="component" value="Unassembled WGS sequence"/>
</dbReference>
<keyword evidence="4" id="KW-0249">Electron transport</keyword>
<evidence type="ECO:0000313" key="10">
    <source>
        <dbReference type="Proteomes" id="UP000617145"/>
    </source>
</evidence>
<dbReference type="GO" id="GO:0020037">
    <property type="term" value="F:heme binding"/>
    <property type="evidence" value="ECO:0007669"/>
    <property type="project" value="InterPro"/>
</dbReference>
<gene>
    <name evidence="9" type="primary">cycA</name>
    <name evidence="9" type="ORF">GCM10011415_29790</name>
</gene>
<keyword evidence="7" id="KW-0732">Signal</keyword>
<reference evidence="9" key="2">
    <citation type="submission" date="2020-09" db="EMBL/GenBank/DDBJ databases">
        <authorList>
            <person name="Sun Q."/>
            <person name="Zhou Y."/>
        </authorList>
    </citation>
    <scope>NUCLEOTIDE SEQUENCE</scope>
    <source>
        <strain evidence="9">CGMCC 1.15762</strain>
    </source>
</reference>
<dbReference type="GO" id="GO:0009055">
    <property type="term" value="F:electron transfer activity"/>
    <property type="evidence" value="ECO:0007669"/>
    <property type="project" value="InterPro"/>
</dbReference>
<dbReference type="AlphaFoldDB" id="A0A8J2ZLL2"/>
<organism evidence="9 10">
    <name type="scientific">Salipiger pallidus</name>
    <dbReference type="NCBI Taxonomy" id="1775170"/>
    <lineage>
        <taxon>Bacteria</taxon>
        <taxon>Pseudomonadati</taxon>
        <taxon>Pseudomonadota</taxon>
        <taxon>Alphaproteobacteria</taxon>
        <taxon>Rhodobacterales</taxon>
        <taxon>Roseobacteraceae</taxon>
        <taxon>Salipiger</taxon>
    </lineage>
</organism>
<dbReference type="RefSeq" id="WP_188791023.1">
    <property type="nucleotide sequence ID" value="NZ_BMJV01000006.1"/>
</dbReference>
<evidence type="ECO:0000256" key="4">
    <source>
        <dbReference type="ARBA" id="ARBA00022982"/>
    </source>
</evidence>
<protein>
    <submittedName>
        <fullName evidence="9">Cytochrome c2</fullName>
    </submittedName>
</protein>
<keyword evidence="3 6" id="KW-0479">Metal-binding</keyword>
<dbReference type="InterPro" id="IPR002327">
    <property type="entry name" value="Cyt_c_1A/1B"/>
</dbReference>
<evidence type="ECO:0000256" key="6">
    <source>
        <dbReference type="PROSITE-ProRule" id="PRU00433"/>
    </source>
</evidence>
<dbReference type="PANTHER" id="PTHR11961">
    <property type="entry name" value="CYTOCHROME C"/>
    <property type="match status" value="1"/>
</dbReference>
<comment type="caution">
    <text evidence="9">The sequence shown here is derived from an EMBL/GenBank/DDBJ whole genome shotgun (WGS) entry which is preliminary data.</text>
</comment>
<dbReference type="SUPFAM" id="SSF46626">
    <property type="entry name" value="Cytochrome c"/>
    <property type="match status" value="1"/>
</dbReference>